<protein>
    <recommendedName>
        <fullName evidence="4">HTH luxR-type domain-containing protein</fullName>
    </recommendedName>
</protein>
<dbReference type="GO" id="GO:0003677">
    <property type="term" value="F:DNA binding"/>
    <property type="evidence" value="ECO:0007669"/>
    <property type="project" value="InterPro"/>
</dbReference>
<keyword evidence="1" id="KW-1133">Transmembrane helix</keyword>
<accession>A0A8T4HD86</accession>
<keyword evidence="1" id="KW-0812">Transmembrane</keyword>
<dbReference type="Proteomes" id="UP000679691">
    <property type="component" value="Unassembled WGS sequence"/>
</dbReference>
<evidence type="ECO:0000313" key="3">
    <source>
        <dbReference type="Proteomes" id="UP000679691"/>
    </source>
</evidence>
<dbReference type="InterPro" id="IPR016032">
    <property type="entry name" value="Sig_transdc_resp-reg_C-effctor"/>
</dbReference>
<evidence type="ECO:0000256" key="1">
    <source>
        <dbReference type="SAM" id="Phobius"/>
    </source>
</evidence>
<gene>
    <name evidence="2" type="ORF">J5U18_10990</name>
</gene>
<dbReference type="RefSeq" id="WP_353547582.1">
    <property type="nucleotide sequence ID" value="NZ_JAGKSB010000013.1"/>
</dbReference>
<feature type="transmembrane region" description="Helical" evidence="1">
    <location>
        <begin position="17"/>
        <end position="33"/>
    </location>
</feature>
<dbReference type="InterPro" id="IPR036388">
    <property type="entry name" value="WH-like_DNA-bd_sf"/>
</dbReference>
<feature type="transmembrane region" description="Helical" evidence="1">
    <location>
        <begin position="107"/>
        <end position="126"/>
    </location>
</feature>
<feature type="transmembrane region" description="Helical" evidence="1">
    <location>
        <begin position="39"/>
        <end position="57"/>
    </location>
</feature>
<organism evidence="2 3">
    <name type="scientific">Rhinopithecimicrobium faecis</name>
    <dbReference type="NCBI Taxonomy" id="2820698"/>
    <lineage>
        <taxon>Bacteria</taxon>
        <taxon>Pseudomonadati</taxon>
        <taxon>Bacteroidota</taxon>
        <taxon>Sphingobacteriia</taxon>
        <taxon>Sphingobacteriales</taxon>
        <taxon>Sphingobacteriaceae</taxon>
        <taxon>Rhinopithecimicrobium</taxon>
    </lineage>
</organism>
<dbReference type="Gene3D" id="1.10.10.10">
    <property type="entry name" value="Winged helix-like DNA-binding domain superfamily/Winged helix DNA-binding domain"/>
    <property type="match status" value="1"/>
</dbReference>
<reference evidence="2" key="1">
    <citation type="submission" date="2021-03" db="EMBL/GenBank/DDBJ databases">
        <authorList>
            <person name="Lu T."/>
            <person name="Wang Q."/>
            <person name="Han X."/>
        </authorList>
    </citation>
    <scope>NUCLEOTIDE SEQUENCE</scope>
    <source>
        <strain evidence="2">WQ 2009</strain>
    </source>
</reference>
<proteinExistence type="predicted"/>
<feature type="transmembrane region" description="Helical" evidence="1">
    <location>
        <begin position="69"/>
        <end position="87"/>
    </location>
</feature>
<keyword evidence="3" id="KW-1185">Reference proteome</keyword>
<sequence length="252" mass="29790">MEDNHYKQLSIKGSNQYILFLALSLIFHSYYYFRDGLMVLFFSQILISTTLLFIIYFSPAKIYTSFIKYTVPSYALFIVLYILLLFMELELFKIYVEKNSSKLRNGYWPIYTHILIGISLNGWYFYNKSRIFIMVYNRKIEQLSNSKKKSLDSIFLMELEGLIELAKNDDISLIPKFNAIYPDLQDKLLVLNPKLSAIEYKCCVLIFLKFTTKDIAMANHITVRSVETRKNRLRKHFALSSNTDLYQWIANI</sequence>
<dbReference type="SUPFAM" id="SSF46894">
    <property type="entry name" value="C-terminal effector domain of the bipartite response regulators"/>
    <property type="match status" value="1"/>
</dbReference>
<dbReference type="EMBL" id="JAGKSB010000013">
    <property type="protein sequence ID" value="MBP3944076.1"/>
    <property type="molecule type" value="Genomic_DNA"/>
</dbReference>
<dbReference type="GO" id="GO:0006355">
    <property type="term" value="P:regulation of DNA-templated transcription"/>
    <property type="evidence" value="ECO:0007669"/>
    <property type="project" value="InterPro"/>
</dbReference>
<keyword evidence="1" id="KW-0472">Membrane</keyword>
<dbReference type="AlphaFoldDB" id="A0A8T4HD86"/>
<name>A0A8T4HD86_9SPHI</name>
<evidence type="ECO:0008006" key="4">
    <source>
        <dbReference type="Google" id="ProtNLM"/>
    </source>
</evidence>
<comment type="caution">
    <text evidence="2">The sequence shown here is derived from an EMBL/GenBank/DDBJ whole genome shotgun (WGS) entry which is preliminary data.</text>
</comment>
<evidence type="ECO:0000313" key="2">
    <source>
        <dbReference type="EMBL" id="MBP3944076.1"/>
    </source>
</evidence>